<name>A0A438J3P9_VITVI</name>
<dbReference type="PANTHER" id="PTHR35046">
    <property type="entry name" value="ZINC KNUCKLE (CCHC-TYPE) FAMILY PROTEIN"/>
    <property type="match status" value="1"/>
</dbReference>
<feature type="domain" description="Integrase catalytic" evidence="1">
    <location>
        <begin position="516"/>
        <end position="600"/>
    </location>
</feature>
<dbReference type="GO" id="GO:0015074">
    <property type="term" value="P:DNA integration"/>
    <property type="evidence" value="ECO:0007669"/>
    <property type="project" value="InterPro"/>
</dbReference>
<dbReference type="InterPro" id="IPR012337">
    <property type="entry name" value="RNaseH-like_sf"/>
</dbReference>
<dbReference type="EMBL" id="QGNW01000065">
    <property type="protein sequence ID" value="RVX03598.1"/>
    <property type="molecule type" value="Genomic_DNA"/>
</dbReference>
<dbReference type="CDD" id="cd09274">
    <property type="entry name" value="RNase_HI_RT_Ty3"/>
    <property type="match status" value="1"/>
</dbReference>
<organism evidence="2 3">
    <name type="scientific">Vitis vinifera</name>
    <name type="common">Grape</name>
    <dbReference type="NCBI Taxonomy" id="29760"/>
    <lineage>
        <taxon>Eukaryota</taxon>
        <taxon>Viridiplantae</taxon>
        <taxon>Streptophyta</taxon>
        <taxon>Embryophyta</taxon>
        <taxon>Tracheophyta</taxon>
        <taxon>Spermatophyta</taxon>
        <taxon>Magnoliopsida</taxon>
        <taxon>eudicotyledons</taxon>
        <taxon>Gunneridae</taxon>
        <taxon>Pentapetalae</taxon>
        <taxon>rosids</taxon>
        <taxon>Vitales</taxon>
        <taxon>Vitaceae</taxon>
        <taxon>Viteae</taxon>
        <taxon>Vitis</taxon>
    </lineage>
</organism>
<dbReference type="InterPro" id="IPR043502">
    <property type="entry name" value="DNA/RNA_pol_sf"/>
</dbReference>
<reference evidence="2 3" key="1">
    <citation type="journal article" date="2018" name="PLoS Genet.">
        <title>Population sequencing reveals clonal diversity and ancestral inbreeding in the grapevine cultivar Chardonnay.</title>
        <authorList>
            <person name="Roach M.J."/>
            <person name="Johnson D.L."/>
            <person name="Bohlmann J."/>
            <person name="van Vuuren H.J."/>
            <person name="Jones S.J."/>
            <person name="Pretorius I.S."/>
            <person name="Schmidt S.A."/>
            <person name="Borneman A.R."/>
        </authorList>
    </citation>
    <scope>NUCLEOTIDE SEQUENCE [LARGE SCALE GENOMIC DNA]</scope>
    <source>
        <strain evidence="3">cv. Chardonnay</strain>
        <tissue evidence="2">Leaf</tissue>
    </source>
</reference>
<dbReference type="PANTHER" id="PTHR35046:SF26">
    <property type="entry name" value="RNA-DIRECTED DNA POLYMERASE"/>
    <property type="match status" value="1"/>
</dbReference>
<accession>A0A438J3P9</accession>
<dbReference type="GO" id="GO:0003676">
    <property type="term" value="F:nucleic acid binding"/>
    <property type="evidence" value="ECO:0007669"/>
    <property type="project" value="InterPro"/>
</dbReference>
<dbReference type="AlphaFoldDB" id="A0A438J3P9"/>
<dbReference type="SUPFAM" id="SSF56672">
    <property type="entry name" value="DNA/RNA polymerases"/>
    <property type="match status" value="1"/>
</dbReference>
<dbReference type="Pfam" id="PF08284">
    <property type="entry name" value="RVP_2"/>
    <property type="match status" value="1"/>
</dbReference>
<dbReference type="Gene3D" id="2.40.70.10">
    <property type="entry name" value="Acid Proteases"/>
    <property type="match status" value="1"/>
</dbReference>
<dbReference type="InterPro" id="IPR001584">
    <property type="entry name" value="Integrase_cat-core"/>
</dbReference>
<sequence length="600" mass="69050">MKRVYDTEVMTWEEFERIFLGKYFGEVAKHAKRMEFEHLIQGTMSVLEYESRFSELSRFALGMINEKGEKTRRTLRKPTKFGSKIGTEKGNKEWEKSTQRAATNMLWLWNGRPLMEGLPIARCTTGLTSVSGKFSIAAGSAFPASLVSVTLLPDATFTPNFQGARTTTMSSQTRSFQGSNARGMGKVDRICKGCVITLANRALNVDLRILDMIGYDVILGMDWLTVYRALIDCHRYMIIFCLPDGFEVCFVRGKCASLPFSQSDPCYQYVLRKGSINFLGCLRSKEKTHKDITEIPVVRKLQDVFLDELPGLPPHREFDFSIEVYHEWILFHTLLWGAPVLFVKKKDDTLRRFVEDFSRIATQMTQLTRKWVKLEWNEECENAFQELKRKLTTAPVLTAPISEELFTIYCDASTVGLGCVLIQQGKVVVYALRQLKQHERNYPAHDLGLATVVFTQTWRHYLYGEKFERRWMETLEDYDFALHYHHGKANVVADALTNYQICQQVKAEHQKPVGLLLPLPIPKWKWDHITMDFVIGLPRTRSKKNGVWVIVDRLTKSAHFLAMKTTDSMNSLAKLYIQEIVRLHGIPFTIVSDRDPKFAS</sequence>
<dbReference type="CDD" id="cd00303">
    <property type="entry name" value="retropepsin_like"/>
    <property type="match status" value="1"/>
</dbReference>
<evidence type="ECO:0000313" key="2">
    <source>
        <dbReference type="EMBL" id="RVX03598.1"/>
    </source>
</evidence>
<dbReference type="Pfam" id="PF17919">
    <property type="entry name" value="RT_RNaseH_2"/>
    <property type="match status" value="1"/>
</dbReference>
<comment type="caution">
    <text evidence="2">The sequence shown here is derived from an EMBL/GenBank/DDBJ whole genome shotgun (WGS) entry which is preliminary data.</text>
</comment>
<dbReference type="SUPFAM" id="SSF53098">
    <property type="entry name" value="Ribonuclease H-like"/>
    <property type="match status" value="1"/>
</dbReference>
<dbReference type="InterPro" id="IPR021109">
    <property type="entry name" value="Peptidase_aspartic_dom_sf"/>
</dbReference>
<dbReference type="Pfam" id="PF03732">
    <property type="entry name" value="Retrotrans_gag"/>
    <property type="match status" value="1"/>
</dbReference>
<gene>
    <name evidence="2" type="primary">pol_1922</name>
    <name evidence="2" type="ORF">CK203_027846</name>
</gene>
<dbReference type="Gene3D" id="3.30.420.10">
    <property type="entry name" value="Ribonuclease H-like superfamily/Ribonuclease H"/>
    <property type="match status" value="1"/>
</dbReference>
<protein>
    <submittedName>
        <fullName evidence="2">Retrovirus-related Pol polyprotein from transposon 17.6</fullName>
    </submittedName>
</protein>
<dbReference type="Proteomes" id="UP000288805">
    <property type="component" value="Unassembled WGS sequence"/>
</dbReference>
<evidence type="ECO:0000313" key="3">
    <source>
        <dbReference type="Proteomes" id="UP000288805"/>
    </source>
</evidence>
<proteinExistence type="predicted"/>
<dbReference type="InterPro" id="IPR043128">
    <property type="entry name" value="Rev_trsase/Diguanyl_cyclase"/>
</dbReference>
<evidence type="ECO:0000259" key="1">
    <source>
        <dbReference type="PROSITE" id="PS50994"/>
    </source>
</evidence>
<dbReference type="InterPro" id="IPR005162">
    <property type="entry name" value="Retrotrans_gag_dom"/>
</dbReference>
<dbReference type="InterPro" id="IPR036397">
    <property type="entry name" value="RNaseH_sf"/>
</dbReference>
<dbReference type="InterPro" id="IPR041577">
    <property type="entry name" value="RT_RNaseH_2"/>
</dbReference>
<dbReference type="PROSITE" id="PS50994">
    <property type="entry name" value="INTEGRASE"/>
    <property type="match status" value="1"/>
</dbReference>
<dbReference type="Gene3D" id="3.30.70.270">
    <property type="match status" value="1"/>
</dbReference>